<dbReference type="EMBL" id="GGEC01062668">
    <property type="protein sequence ID" value="MBX43152.1"/>
    <property type="molecule type" value="Transcribed_RNA"/>
</dbReference>
<sequence length="38" mass="4676">MVFKKIRNFSGSIFLEQKKRSSCCLMKTTFWMRRIRNC</sequence>
<organism evidence="1">
    <name type="scientific">Rhizophora mucronata</name>
    <name type="common">Asiatic mangrove</name>
    <dbReference type="NCBI Taxonomy" id="61149"/>
    <lineage>
        <taxon>Eukaryota</taxon>
        <taxon>Viridiplantae</taxon>
        <taxon>Streptophyta</taxon>
        <taxon>Embryophyta</taxon>
        <taxon>Tracheophyta</taxon>
        <taxon>Spermatophyta</taxon>
        <taxon>Magnoliopsida</taxon>
        <taxon>eudicotyledons</taxon>
        <taxon>Gunneridae</taxon>
        <taxon>Pentapetalae</taxon>
        <taxon>rosids</taxon>
        <taxon>fabids</taxon>
        <taxon>Malpighiales</taxon>
        <taxon>Rhizophoraceae</taxon>
        <taxon>Rhizophora</taxon>
    </lineage>
</organism>
<evidence type="ECO:0000313" key="1">
    <source>
        <dbReference type="EMBL" id="MBX43152.1"/>
    </source>
</evidence>
<protein>
    <submittedName>
        <fullName evidence="1">Uncharacterized protein</fullName>
    </submittedName>
</protein>
<dbReference type="AlphaFoldDB" id="A0A2P2NKZ8"/>
<accession>A0A2P2NKZ8</accession>
<reference evidence="1" key="1">
    <citation type="submission" date="2018-02" db="EMBL/GenBank/DDBJ databases">
        <title>Rhizophora mucronata_Transcriptome.</title>
        <authorList>
            <person name="Meera S.P."/>
            <person name="Sreeshan A."/>
            <person name="Augustine A."/>
        </authorList>
    </citation>
    <scope>NUCLEOTIDE SEQUENCE</scope>
    <source>
        <tissue evidence="1">Leaf</tissue>
    </source>
</reference>
<proteinExistence type="predicted"/>
<name>A0A2P2NKZ8_RHIMU</name>